<proteinExistence type="predicted"/>
<gene>
    <name evidence="1" type="ORF">NEMBOFW57_001171</name>
</gene>
<evidence type="ECO:0000313" key="2">
    <source>
        <dbReference type="Proteomes" id="UP001197093"/>
    </source>
</evidence>
<keyword evidence="2" id="KW-1185">Reference proteome</keyword>
<evidence type="ECO:0000313" key="1">
    <source>
        <dbReference type="EMBL" id="KAG7291159.1"/>
    </source>
</evidence>
<dbReference type="EMBL" id="JAHCVI010000001">
    <property type="protein sequence ID" value="KAG7291159.1"/>
    <property type="molecule type" value="Genomic_DNA"/>
</dbReference>
<sequence length="181" mass="20492">MSKKQPSFKALLAELQGLRIVAEDLFISENHRLLVVSRITKASTPWAVGVPEEILRTLALGLTQAAWAHFLDPRRNSNGVPQPHCKLAIAALRFANDVSTYESHLKQPEDITDLNFLEFRGKVYREDGRPICGPNGKQVTQPVFPIYGYRWAADPLPADQLSVDYNLTREEPKIFEQLQRV</sequence>
<protein>
    <submittedName>
        <fullName evidence="1">Uncharacterized protein</fullName>
    </submittedName>
</protein>
<dbReference type="AlphaFoldDB" id="A0AAD4F1K3"/>
<organism evidence="1 2">
    <name type="scientific">Staphylotrichum longicolle</name>
    <dbReference type="NCBI Taxonomy" id="669026"/>
    <lineage>
        <taxon>Eukaryota</taxon>
        <taxon>Fungi</taxon>
        <taxon>Dikarya</taxon>
        <taxon>Ascomycota</taxon>
        <taxon>Pezizomycotina</taxon>
        <taxon>Sordariomycetes</taxon>
        <taxon>Sordariomycetidae</taxon>
        <taxon>Sordariales</taxon>
        <taxon>Chaetomiaceae</taxon>
        <taxon>Staphylotrichum</taxon>
    </lineage>
</organism>
<reference evidence="1" key="1">
    <citation type="submission" date="2023-02" db="EMBL/GenBank/DDBJ databases">
        <authorList>
            <person name="Palmer J.M."/>
        </authorList>
    </citation>
    <scope>NUCLEOTIDE SEQUENCE</scope>
    <source>
        <strain evidence="1">FW57</strain>
    </source>
</reference>
<dbReference type="Proteomes" id="UP001197093">
    <property type="component" value="Unassembled WGS sequence"/>
</dbReference>
<accession>A0AAD4F1K3</accession>
<comment type="caution">
    <text evidence="1">The sequence shown here is derived from an EMBL/GenBank/DDBJ whole genome shotgun (WGS) entry which is preliminary data.</text>
</comment>
<name>A0AAD4F1K3_9PEZI</name>